<dbReference type="Gene3D" id="3.10.20.90">
    <property type="entry name" value="Phosphatidylinositol 3-kinase Catalytic Subunit, Chain A, domain 1"/>
    <property type="match status" value="1"/>
</dbReference>
<dbReference type="Proteomes" id="UP000265566">
    <property type="component" value="Chromosome 5"/>
</dbReference>
<dbReference type="GO" id="GO:0006508">
    <property type="term" value="P:proteolysis"/>
    <property type="evidence" value="ECO:0007669"/>
    <property type="project" value="UniProtKB-KW"/>
</dbReference>
<dbReference type="Pfam" id="PF22486">
    <property type="entry name" value="MATH_2"/>
    <property type="match status" value="1"/>
</dbReference>
<evidence type="ECO:0000313" key="8">
    <source>
        <dbReference type="EMBL" id="RHN57691.1"/>
    </source>
</evidence>
<gene>
    <name evidence="8" type="ORF">MtrunA17_Chr5g0443181</name>
</gene>
<reference evidence="9" key="1">
    <citation type="journal article" date="2018" name="Nat. Plants">
        <title>Whole-genome landscape of Medicago truncatula symbiotic genes.</title>
        <authorList>
            <person name="Pecrix Y."/>
            <person name="Staton S.E."/>
            <person name="Sallet E."/>
            <person name="Lelandais-Briere C."/>
            <person name="Moreau S."/>
            <person name="Carrere S."/>
            <person name="Blein T."/>
            <person name="Jardinaud M.F."/>
            <person name="Latrasse D."/>
            <person name="Zouine M."/>
            <person name="Zahm M."/>
            <person name="Kreplak J."/>
            <person name="Mayjonade B."/>
            <person name="Satge C."/>
            <person name="Perez M."/>
            <person name="Cauet S."/>
            <person name="Marande W."/>
            <person name="Chantry-Darmon C."/>
            <person name="Lopez-Roques C."/>
            <person name="Bouchez O."/>
            <person name="Berard A."/>
            <person name="Debelle F."/>
            <person name="Munos S."/>
            <person name="Bendahmane A."/>
            <person name="Berges H."/>
            <person name="Niebel A."/>
            <person name="Buitink J."/>
            <person name="Frugier F."/>
            <person name="Benhamed M."/>
            <person name="Crespi M."/>
            <person name="Gouzy J."/>
            <person name="Gamas P."/>
        </authorList>
    </citation>
    <scope>NUCLEOTIDE SEQUENCE [LARGE SCALE GENOMIC DNA]</scope>
    <source>
        <strain evidence="9">cv. Jemalong A17</strain>
    </source>
</reference>
<dbReference type="PANTHER" id="PTHR46236">
    <property type="entry name" value="TRAF-LIKE SUPERFAMILY PROTEIN"/>
    <property type="match status" value="1"/>
</dbReference>
<keyword evidence="4 8" id="KW-0378">Hydrolase</keyword>
<dbReference type="EC" id="3.4.19.12" evidence="8"/>
<evidence type="ECO:0000256" key="1">
    <source>
        <dbReference type="ARBA" id="ARBA00009085"/>
    </source>
</evidence>
<dbReference type="GO" id="GO:0004843">
    <property type="term" value="F:cysteine-type deubiquitinase activity"/>
    <property type="evidence" value="ECO:0007669"/>
    <property type="project" value="UniProtKB-EC"/>
</dbReference>
<evidence type="ECO:0000259" key="7">
    <source>
        <dbReference type="PROSITE" id="PS50144"/>
    </source>
</evidence>
<dbReference type="Gene3D" id="2.60.210.10">
    <property type="entry name" value="Apoptosis, Tumor Necrosis Factor Receptor Associated Protein 2, Chain A"/>
    <property type="match status" value="1"/>
</dbReference>
<feature type="domain" description="MATH" evidence="7">
    <location>
        <begin position="1"/>
        <end position="85"/>
    </location>
</feature>
<name>A0A396HYP2_MEDTR</name>
<dbReference type="InterPro" id="IPR008974">
    <property type="entry name" value="TRAF-like"/>
</dbReference>
<dbReference type="EMBL" id="PSQE01000005">
    <property type="protein sequence ID" value="RHN57691.1"/>
    <property type="molecule type" value="Genomic_DNA"/>
</dbReference>
<dbReference type="Gramene" id="rna33270">
    <property type="protein sequence ID" value="RHN57691.1"/>
    <property type="gene ID" value="gene33270"/>
</dbReference>
<proteinExistence type="inferred from homology"/>
<keyword evidence="6" id="KW-0175">Coiled coil</keyword>
<keyword evidence="3" id="KW-0833">Ubl conjugation pathway</keyword>
<dbReference type="Pfam" id="PF12436">
    <property type="entry name" value="USP7_ICP0_bdg"/>
    <property type="match status" value="1"/>
</dbReference>
<accession>A0A396HYP2</accession>
<dbReference type="PROSITE" id="PS50144">
    <property type="entry name" value="MATH"/>
    <property type="match status" value="1"/>
</dbReference>
<dbReference type="InterPro" id="IPR050804">
    <property type="entry name" value="MCC"/>
</dbReference>
<evidence type="ECO:0000256" key="6">
    <source>
        <dbReference type="ARBA" id="ARBA00023054"/>
    </source>
</evidence>
<evidence type="ECO:0000313" key="9">
    <source>
        <dbReference type="Proteomes" id="UP000265566"/>
    </source>
</evidence>
<dbReference type="FunFam" id="3.10.20.90:FF:000050">
    <property type="entry name" value="Ubiquitin carboxyl-terminal hydrolase 13"/>
    <property type="match status" value="1"/>
</dbReference>
<organism evidence="8 9">
    <name type="scientific">Medicago truncatula</name>
    <name type="common">Barrel medic</name>
    <name type="synonym">Medicago tribuloides</name>
    <dbReference type="NCBI Taxonomy" id="3880"/>
    <lineage>
        <taxon>Eukaryota</taxon>
        <taxon>Viridiplantae</taxon>
        <taxon>Streptophyta</taxon>
        <taxon>Embryophyta</taxon>
        <taxon>Tracheophyta</taxon>
        <taxon>Spermatophyta</taxon>
        <taxon>Magnoliopsida</taxon>
        <taxon>eudicotyledons</taxon>
        <taxon>Gunneridae</taxon>
        <taxon>Pentapetalae</taxon>
        <taxon>rosids</taxon>
        <taxon>fabids</taxon>
        <taxon>Fabales</taxon>
        <taxon>Fabaceae</taxon>
        <taxon>Papilionoideae</taxon>
        <taxon>50 kb inversion clade</taxon>
        <taxon>NPAAA clade</taxon>
        <taxon>Hologalegina</taxon>
        <taxon>IRL clade</taxon>
        <taxon>Trifolieae</taxon>
        <taxon>Medicago</taxon>
    </lineage>
</organism>
<dbReference type="SUPFAM" id="SSF49599">
    <property type="entry name" value="TRAF domain-like"/>
    <property type="match status" value="1"/>
</dbReference>
<evidence type="ECO:0000256" key="4">
    <source>
        <dbReference type="ARBA" id="ARBA00022801"/>
    </source>
</evidence>
<comment type="caution">
    <text evidence="8">The sequence shown here is derived from an EMBL/GenBank/DDBJ whole genome shotgun (WGS) entry which is preliminary data.</text>
</comment>
<keyword evidence="2" id="KW-0645">Protease</keyword>
<comment type="similarity">
    <text evidence="1">Belongs to the peptidase C19 family.</text>
</comment>
<protein>
    <submittedName>
        <fullName evidence="8">Putative ubiquitinyl hydrolase 1</fullName>
        <ecNumber evidence="8">3.4.19.12</ecNumber>
    </submittedName>
</protein>
<dbReference type="InterPro" id="IPR024729">
    <property type="entry name" value="USP7_ICP0-binding_dom"/>
</dbReference>
<dbReference type="GO" id="GO:0005634">
    <property type="term" value="C:nucleus"/>
    <property type="evidence" value="ECO:0007669"/>
    <property type="project" value="UniProtKB-ARBA"/>
</dbReference>
<keyword evidence="5" id="KW-0788">Thiol protease</keyword>
<dbReference type="CDD" id="cd00121">
    <property type="entry name" value="MATH"/>
    <property type="match status" value="1"/>
</dbReference>
<dbReference type="PANTHER" id="PTHR46236:SF35">
    <property type="entry name" value="MATH DOMAIN-CONTAINING PROTEIN"/>
    <property type="match status" value="1"/>
</dbReference>
<evidence type="ECO:0000256" key="3">
    <source>
        <dbReference type="ARBA" id="ARBA00022786"/>
    </source>
</evidence>
<sequence length="355" mass="41191">MDYLHMSLCTADSASLPDGWSRCVQFSFRVVNQIKDEYNLTKVTQLQFNKLQRDQGFVKFIPHGVLFDPSRGYLLNDTLVVEVEVLCNVDEKDTAEHLWERLKKDREVKEHKNKETTVANLYAFIKVVRDEDLAKQIGKDIYFDLVDHDKVGIFYVQRQKSFNDLKEEVAVAFGIPAQFQRFWLWEKRQNHTCRPSRPLTNIEEAGPWSVGCYVGRLFVNCTGKPSEILTSLNNLAGFDPDEEIELYEEIKFEPNVMCEPVYQKLTFQESELENGDIICHQKASAIDIVKHILYPDVPSYLEYVHNTLVPLFPSNTESKDEESFEEQNENIMAKETNVDKNTEAKQLKVNIDRSC</sequence>
<evidence type="ECO:0000256" key="2">
    <source>
        <dbReference type="ARBA" id="ARBA00022670"/>
    </source>
</evidence>
<evidence type="ECO:0000256" key="5">
    <source>
        <dbReference type="ARBA" id="ARBA00022807"/>
    </source>
</evidence>
<dbReference type="AlphaFoldDB" id="A0A396HYP2"/>
<dbReference type="InterPro" id="IPR002083">
    <property type="entry name" value="MATH/TRAF_dom"/>
</dbReference>